<sequence length="237" mass="24827">MTQSIAKTYSRLNVFLATTATTLVGMLATTGAANAASITHTQTIEWRPTTVDKSFILPKFDEALGTLESVTIDLIGFVKGNARAESQEGAPSTVTLDLASKIALILSEPDITLVEVKPLVSEQVGLSSYDGVLDFAGSSGVTLPERTASDRTSNTFMSGDSELSYFLGSGDQNLIFTALGTSTVTGAGNLLSGFQTEVAGEVTLTYEYQSVPEPTSVIGLGLVGLGLLTQTKRSKKS</sequence>
<dbReference type="Proteomes" id="UP000177870">
    <property type="component" value="Chromosome"/>
</dbReference>
<feature type="chain" id="PRO_5009438914" description="PEP-CTERM protein-sorting domain-containing protein" evidence="1">
    <location>
        <begin position="36"/>
        <end position="237"/>
    </location>
</feature>
<name>A0A1D8TZI1_9CYAN</name>
<dbReference type="RefSeq" id="WP_070395440.1">
    <property type="nucleotide sequence ID" value="NZ_CP017599.1"/>
</dbReference>
<gene>
    <name evidence="2" type="ORF">BJP34_29610</name>
</gene>
<dbReference type="AlphaFoldDB" id="A0A1D8TZI1"/>
<proteinExistence type="predicted"/>
<protein>
    <recommendedName>
        <fullName evidence="4">PEP-CTERM protein-sorting domain-containing protein</fullName>
    </recommendedName>
</protein>
<keyword evidence="1" id="KW-0732">Signal</keyword>
<dbReference type="NCBIfam" id="NF033208">
    <property type="entry name" value="choice_anch_E"/>
    <property type="match status" value="1"/>
</dbReference>
<evidence type="ECO:0000313" key="2">
    <source>
        <dbReference type="EMBL" id="AOX03047.1"/>
    </source>
</evidence>
<dbReference type="NCBIfam" id="TIGR02595">
    <property type="entry name" value="PEP_CTERM"/>
    <property type="match status" value="1"/>
</dbReference>
<evidence type="ECO:0000256" key="1">
    <source>
        <dbReference type="SAM" id="SignalP"/>
    </source>
</evidence>
<organism evidence="2 3">
    <name type="scientific">Moorena producens PAL-8-15-08-1</name>
    <dbReference type="NCBI Taxonomy" id="1458985"/>
    <lineage>
        <taxon>Bacteria</taxon>
        <taxon>Bacillati</taxon>
        <taxon>Cyanobacteriota</taxon>
        <taxon>Cyanophyceae</taxon>
        <taxon>Coleofasciculales</taxon>
        <taxon>Coleofasciculaceae</taxon>
        <taxon>Moorena</taxon>
    </lineage>
</organism>
<dbReference type="InterPro" id="IPR013424">
    <property type="entry name" value="Ice-binding_C"/>
</dbReference>
<evidence type="ECO:0008006" key="4">
    <source>
        <dbReference type="Google" id="ProtNLM"/>
    </source>
</evidence>
<dbReference type="EMBL" id="CP017599">
    <property type="protein sequence ID" value="AOX03047.1"/>
    <property type="molecule type" value="Genomic_DNA"/>
</dbReference>
<dbReference type="KEGG" id="mpro:BJP34_29610"/>
<evidence type="ECO:0000313" key="3">
    <source>
        <dbReference type="Proteomes" id="UP000177870"/>
    </source>
</evidence>
<feature type="signal peptide" evidence="1">
    <location>
        <begin position="1"/>
        <end position="35"/>
    </location>
</feature>
<reference evidence="3" key="1">
    <citation type="submission" date="2016-10" db="EMBL/GenBank/DDBJ databases">
        <title>Comparative genomics uncovers the prolific and rare metabolic potential of the cyanobacterial genus Moorea.</title>
        <authorList>
            <person name="Leao T."/>
            <person name="Castelao G."/>
            <person name="Korobeynikov A."/>
            <person name="Monroe E.A."/>
            <person name="Podell S."/>
            <person name="Glukhov E."/>
            <person name="Allen E."/>
            <person name="Gerwick W.H."/>
            <person name="Gerwick L."/>
        </authorList>
    </citation>
    <scope>NUCLEOTIDE SEQUENCE [LARGE SCALE GENOMIC DNA]</scope>
    <source>
        <strain evidence="3">PAL-8-15-08-1</strain>
    </source>
</reference>
<dbReference type="OrthoDB" id="484171at2"/>
<accession>A0A1D8TZI1</accession>